<reference evidence="2 3" key="1">
    <citation type="submission" date="2019-10" db="EMBL/GenBank/DDBJ databases">
        <title>Nocardia macrotermitis sp. nov. and Nocardia aurantia sp. nov., isolated from the gut of fungus growing-termite Macrotermes natalensis.</title>
        <authorList>
            <person name="Benndorf R."/>
            <person name="Schwitalla J."/>
            <person name="Martin K."/>
            <person name="De Beer W."/>
            <person name="Kaster A.-K."/>
            <person name="Vollmers J."/>
            <person name="Poulsen M."/>
            <person name="Beemelmanns C."/>
        </authorList>
    </citation>
    <scope>NUCLEOTIDE SEQUENCE [LARGE SCALE GENOMIC DNA]</scope>
    <source>
        <strain evidence="2 3">RB20</strain>
    </source>
</reference>
<evidence type="ECO:0000259" key="1">
    <source>
        <dbReference type="Pfam" id="PF19054"/>
    </source>
</evidence>
<comment type="caution">
    <text evidence="2">The sequence shown here is derived from an EMBL/GenBank/DDBJ whole genome shotgun (WGS) entry which is preliminary data.</text>
</comment>
<dbReference type="EMBL" id="WEGK01000012">
    <property type="protein sequence ID" value="MQY21982.1"/>
    <property type="molecule type" value="Genomic_DNA"/>
</dbReference>
<proteinExistence type="predicted"/>
<accession>A0A7K0D9H8</accession>
<gene>
    <name evidence="2" type="ORF">NRB20_50950</name>
</gene>
<evidence type="ECO:0000313" key="2">
    <source>
        <dbReference type="EMBL" id="MQY21982.1"/>
    </source>
</evidence>
<sequence length="111" mass="12632">MEEGQYVRISTLQYQGLLDLYDADGEASGEVMGLVEEAKASKGHSHKGWWRAYSDVVNQHFDHFMSLEQACIRMTSFQLTLLPGLLQTSAYRRCIMQMLSMAIWKSPLVAK</sequence>
<evidence type="ECO:0000313" key="3">
    <source>
        <dbReference type="Proteomes" id="UP000438448"/>
    </source>
</evidence>
<organism evidence="2 3">
    <name type="scientific">Nocardia macrotermitis</name>
    <dbReference type="NCBI Taxonomy" id="2585198"/>
    <lineage>
        <taxon>Bacteria</taxon>
        <taxon>Bacillati</taxon>
        <taxon>Actinomycetota</taxon>
        <taxon>Actinomycetes</taxon>
        <taxon>Mycobacteriales</taxon>
        <taxon>Nocardiaceae</taxon>
        <taxon>Nocardia</taxon>
    </lineage>
</organism>
<feature type="domain" description="DUF5753" evidence="1">
    <location>
        <begin position="62"/>
        <end position="98"/>
    </location>
</feature>
<dbReference type="InterPro" id="IPR043917">
    <property type="entry name" value="DUF5753"/>
</dbReference>
<protein>
    <recommendedName>
        <fullName evidence="1">DUF5753 domain-containing protein</fullName>
    </recommendedName>
</protein>
<dbReference type="Proteomes" id="UP000438448">
    <property type="component" value="Unassembled WGS sequence"/>
</dbReference>
<dbReference type="Pfam" id="PF19054">
    <property type="entry name" value="DUF5753"/>
    <property type="match status" value="1"/>
</dbReference>
<dbReference type="AlphaFoldDB" id="A0A7K0D9H8"/>
<keyword evidence="3" id="KW-1185">Reference proteome</keyword>
<name>A0A7K0D9H8_9NOCA</name>